<proteinExistence type="predicted"/>
<evidence type="ECO:0000313" key="1">
    <source>
        <dbReference type="EMBL" id="TFK80538.1"/>
    </source>
</evidence>
<accession>A0A5C3NW37</accession>
<dbReference type="InParanoid" id="A0A5C3NW37"/>
<sequence>MNTRILHTLLTGTYSIFLATSEPRPPALLPPKGLISRRTGLRLMRRSPSSWQMANKYPRIAGPSGCAQEAWLLCTARKHAESISNQPSCPQPGSRLQCIALALVFGLTLDLFRCPLVSGRHPCRY</sequence>
<dbReference type="Proteomes" id="UP000308197">
    <property type="component" value="Unassembled WGS sequence"/>
</dbReference>
<dbReference type="EMBL" id="ML211752">
    <property type="protein sequence ID" value="TFK80538.1"/>
    <property type="molecule type" value="Genomic_DNA"/>
</dbReference>
<name>A0A5C3NW37_9APHY</name>
<gene>
    <name evidence="1" type="ORF">K466DRAFT_374894</name>
</gene>
<dbReference type="AlphaFoldDB" id="A0A5C3NW37"/>
<keyword evidence="2" id="KW-1185">Reference proteome</keyword>
<protein>
    <submittedName>
        <fullName evidence="1">Uncharacterized protein</fullName>
    </submittedName>
</protein>
<organism evidence="1 2">
    <name type="scientific">Polyporus arcularius HHB13444</name>
    <dbReference type="NCBI Taxonomy" id="1314778"/>
    <lineage>
        <taxon>Eukaryota</taxon>
        <taxon>Fungi</taxon>
        <taxon>Dikarya</taxon>
        <taxon>Basidiomycota</taxon>
        <taxon>Agaricomycotina</taxon>
        <taxon>Agaricomycetes</taxon>
        <taxon>Polyporales</taxon>
        <taxon>Polyporaceae</taxon>
        <taxon>Polyporus</taxon>
    </lineage>
</organism>
<reference evidence="1 2" key="1">
    <citation type="journal article" date="2019" name="Nat. Ecol. Evol.">
        <title>Megaphylogeny resolves global patterns of mushroom evolution.</title>
        <authorList>
            <person name="Varga T."/>
            <person name="Krizsan K."/>
            <person name="Foldi C."/>
            <person name="Dima B."/>
            <person name="Sanchez-Garcia M."/>
            <person name="Sanchez-Ramirez S."/>
            <person name="Szollosi G.J."/>
            <person name="Szarkandi J.G."/>
            <person name="Papp V."/>
            <person name="Albert L."/>
            <person name="Andreopoulos W."/>
            <person name="Angelini C."/>
            <person name="Antonin V."/>
            <person name="Barry K.W."/>
            <person name="Bougher N.L."/>
            <person name="Buchanan P."/>
            <person name="Buyck B."/>
            <person name="Bense V."/>
            <person name="Catcheside P."/>
            <person name="Chovatia M."/>
            <person name="Cooper J."/>
            <person name="Damon W."/>
            <person name="Desjardin D."/>
            <person name="Finy P."/>
            <person name="Geml J."/>
            <person name="Haridas S."/>
            <person name="Hughes K."/>
            <person name="Justo A."/>
            <person name="Karasinski D."/>
            <person name="Kautmanova I."/>
            <person name="Kiss B."/>
            <person name="Kocsube S."/>
            <person name="Kotiranta H."/>
            <person name="LaButti K.M."/>
            <person name="Lechner B.E."/>
            <person name="Liimatainen K."/>
            <person name="Lipzen A."/>
            <person name="Lukacs Z."/>
            <person name="Mihaltcheva S."/>
            <person name="Morgado L.N."/>
            <person name="Niskanen T."/>
            <person name="Noordeloos M.E."/>
            <person name="Ohm R.A."/>
            <person name="Ortiz-Santana B."/>
            <person name="Ovrebo C."/>
            <person name="Racz N."/>
            <person name="Riley R."/>
            <person name="Savchenko A."/>
            <person name="Shiryaev A."/>
            <person name="Soop K."/>
            <person name="Spirin V."/>
            <person name="Szebenyi C."/>
            <person name="Tomsovsky M."/>
            <person name="Tulloss R.E."/>
            <person name="Uehling J."/>
            <person name="Grigoriev I.V."/>
            <person name="Vagvolgyi C."/>
            <person name="Papp T."/>
            <person name="Martin F.M."/>
            <person name="Miettinen O."/>
            <person name="Hibbett D.S."/>
            <person name="Nagy L.G."/>
        </authorList>
    </citation>
    <scope>NUCLEOTIDE SEQUENCE [LARGE SCALE GENOMIC DNA]</scope>
    <source>
        <strain evidence="1 2">HHB13444</strain>
    </source>
</reference>
<evidence type="ECO:0000313" key="2">
    <source>
        <dbReference type="Proteomes" id="UP000308197"/>
    </source>
</evidence>